<dbReference type="InterPro" id="IPR035906">
    <property type="entry name" value="MetI-like_sf"/>
</dbReference>
<dbReference type="EMBL" id="JXKG01000003">
    <property type="protein sequence ID" value="OJG16073.1"/>
    <property type="molecule type" value="Genomic_DNA"/>
</dbReference>
<dbReference type="SUPFAM" id="SSF161098">
    <property type="entry name" value="MetI-like"/>
    <property type="match status" value="1"/>
</dbReference>
<dbReference type="Gene3D" id="1.10.3720.10">
    <property type="entry name" value="MetI-like"/>
    <property type="match status" value="1"/>
</dbReference>
<feature type="transmembrane region" description="Helical" evidence="7">
    <location>
        <begin position="228"/>
        <end position="250"/>
    </location>
</feature>
<accession>A0A1L8R8J4</accession>
<dbReference type="PROSITE" id="PS50928">
    <property type="entry name" value="ABC_TM1"/>
    <property type="match status" value="1"/>
</dbReference>
<comment type="subcellular location">
    <subcellularLocation>
        <location evidence="1 7">Cell membrane</location>
        <topology evidence="1 7">Multi-pass membrane protein</topology>
    </subcellularLocation>
</comment>
<evidence type="ECO:0000313" key="10">
    <source>
        <dbReference type="Proteomes" id="UP000182835"/>
    </source>
</evidence>
<evidence type="ECO:0000256" key="2">
    <source>
        <dbReference type="ARBA" id="ARBA00022448"/>
    </source>
</evidence>
<comment type="caution">
    <text evidence="9">The sequence shown here is derived from an EMBL/GenBank/DDBJ whole genome shotgun (WGS) entry which is preliminary data.</text>
</comment>
<evidence type="ECO:0000256" key="6">
    <source>
        <dbReference type="ARBA" id="ARBA00023136"/>
    </source>
</evidence>
<dbReference type="InterPro" id="IPR051393">
    <property type="entry name" value="ABC_transporter_permease"/>
</dbReference>
<reference evidence="9 10" key="1">
    <citation type="submission" date="2014-12" db="EMBL/GenBank/DDBJ databases">
        <title>Draft genome sequences of 29 type strains of Enterococci.</title>
        <authorList>
            <person name="Zhong Z."/>
            <person name="Sun Z."/>
            <person name="Liu W."/>
            <person name="Zhang W."/>
            <person name="Zhang H."/>
        </authorList>
    </citation>
    <scope>NUCLEOTIDE SEQUENCE [LARGE SCALE GENOMIC DNA]</scope>
    <source>
        <strain evidence="9 10">DSM 21207</strain>
    </source>
</reference>
<evidence type="ECO:0000256" key="4">
    <source>
        <dbReference type="ARBA" id="ARBA00022692"/>
    </source>
</evidence>
<protein>
    <recommendedName>
        <fullName evidence="8">ABC transmembrane type-1 domain-containing protein</fullName>
    </recommendedName>
</protein>
<dbReference type="OrthoDB" id="9798257at2"/>
<feature type="domain" description="ABC transmembrane type-1" evidence="8">
    <location>
        <begin position="84"/>
        <end position="297"/>
    </location>
</feature>
<dbReference type="PANTHER" id="PTHR30193:SF37">
    <property type="entry name" value="INNER MEMBRANE ABC TRANSPORTER PERMEASE PROTEIN YCJO"/>
    <property type="match status" value="1"/>
</dbReference>
<keyword evidence="3" id="KW-1003">Cell membrane</keyword>
<feature type="transmembrane region" description="Helical" evidence="7">
    <location>
        <begin position="26"/>
        <end position="48"/>
    </location>
</feature>
<evidence type="ECO:0000313" key="9">
    <source>
        <dbReference type="EMBL" id="OJG16073.1"/>
    </source>
</evidence>
<keyword evidence="4 7" id="KW-0812">Transmembrane</keyword>
<feature type="transmembrane region" description="Helical" evidence="7">
    <location>
        <begin position="171"/>
        <end position="193"/>
    </location>
</feature>
<evidence type="ECO:0000259" key="8">
    <source>
        <dbReference type="PROSITE" id="PS50928"/>
    </source>
</evidence>
<dbReference type="AlphaFoldDB" id="A0A1L8R8J4"/>
<organism evidence="9 10">
    <name type="scientific">Enterococcus canintestini</name>
    <dbReference type="NCBI Taxonomy" id="317010"/>
    <lineage>
        <taxon>Bacteria</taxon>
        <taxon>Bacillati</taxon>
        <taxon>Bacillota</taxon>
        <taxon>Bacilli</taxon>
        <taxon>Lactobacillales</taxon>
        <taxon>Enterococcaceae</taxon>
        <taxon>Enterococcus</taxon>
    </lineage>
</organism>
<keyword evidence="5 7" id="KW-1133">Transmembrane helix</keyword>
<gene>
    <name evidence="9" type="ORF">RU96_GL001570</name>
</gene>
<proteinExistence type="inferred from homology"/>
<feature type="transmembrane region" description="Helical" evidence="7">
    <location>
        <begin position="84"/>
        <end position="110"/>
    </location>
</feature>
<dbReference type="GO" id="GO:0055085">
    <property type="term" value="P:transmembrane transport"/>
    <property type="evidence" value="ECO:0007669"/>
    <property type="project" value="InterPro"/>
</dbReference>
<keyword evidence="2 7" id="KW-0813">Transport</keyword>
<evidence type="ECO:0000256" key="1">
    <source>
        <dbReference type="ARBA" id="ARBA00004651"/>
    </source>
</evidence>
<dbReference type="GO" id="GO:0005886">
    <property type="term" value="C:plasma membrane"/>
    <property type="evidence" value="ECO:0007669"/>
    <property type="project" value="UniProtKB-SubCell"/>
</dbReference>
<keyword evidence="6 7" id="KW-0472">Membrane</keyword>
<evidence type="ECO:0000256" key="5">
    <source>
        <dbReference type="ARBA" id="ARBA00022989"/>
    </source>
</evidence>
<name>A0A1L8R8J4_9ENTE</name>
<sequence>MEKAQRLDIGKNTQTKKKFRGIENPISGYLFIAPQVLLMLVFIVYPVLKGFKMSLYEVYGMDKYFVGFQNFIDLFQDPIFVKSIFNTIFFVVAIVVATIVFALFVATTVYDKNPKYVSFIRGSYYLPVIVSMVVMSIIWNFLLNPSNGLISYALNNIGVENVNLLGDSRTVMPVIIFVTFVGNVGQAIILYIAAMIGLPADLFEAAQLDGATRWQRIRHILVPLMRPTTIYLTIINIIAVLKIFVVIQLLTGGGPNNASVTMMYYLYQNAFIYNNTGAASAIGVLMFIIAMLFSLPQLKTFLKSDK</sequence>
<evidence type="ECO:0000256" key="7">
    <source>
        <dbReference type="RuleBase" id="RU363032"/>
    </source>
</evidence>
<dbReference type="PANTHER" id="PTHR30193">
    <property type="entry name" value="ABC TRANSPORTER PERMEASE PROTEIN"/>
    <property type="match status" value="1"/>
</dbReference>
<dbReference type="CDD" id="cd06261">
    <property type="entry name" value="TM_PBP2"/>
    <property type="match status" value="1"/>
</dbReference>
<dbReference type="STRING" id="317010.RU96_GL001570"/>
<dbReference type="Proteomes" id="UP000182835">
    <property type="component" value="Unassembled WGS sequence"/>
</dbReference>
<dbReference type="Pfam" id="PF00528">
    <property type="entry name" value="BPD_transp_1"/>
    <property type="match status" value="1"/>
</dbReference>
<dbReference type="InterPro" id="IPR000515">
    <property type="entry name" value="MetI-like"/>
</dbReference>
<evidence type="ECO:0000256" key="3">
    <source>
        <dbReference type="ARBA" id="ARBA00022475"/>
    </source>
</evidence>
<feature type="transmembrane region" description="Helical" evidence="7">
    <location>
        <begin position="270"/>
        <end position="293"/>
    </location>
</feature>
<comment type="similarity">
    <text evidence="7">Belongs to the binding-protein-dependent transport system permease family.</text>
</comment>
<feature type="transmembrane region" description="Helical" evidence="7">
    <location>
        <begin position="122"/>
        <end position="142"/>
    </location>
</feature>